<keyword evidence="1" id="KW-0732">Signal</keyword>
<dbReference type="RefSeq" id="WP_077542324.1">
    <property type="nucleotide sequence ID" value="NZ_MLHN01000010.1"/>
</dbReference>
<evidence type="ECO:0000313" key="2">
    <source>
        <dbReference type="EMBL" id="OOF50286.1"/>
    </source>
</evidence>
<evidence type="ECO:0000313" key="3">
    <source>
        <dbReference type="Proteomes" id="UP000188481"/>
    </source>
</evidence>
<dbReference type="EMBL" id="MLHN01000010">
    <property type="protein sequence ID" value="OOF50286.1"/>
    <property type="molecule type" value="Genomic_DNA"/>
</dbReference>
<keyword evidence="3" id="KW-1185">Reference proteome</keyword>
<dbReference type="Proteomes" id="UP000188481">
    <property type="component" value="Unassembled WGS sequence"/>
</dbReference>
<organism evidence="2 3">
    <name type="scientific">Rodentibacter genomosp. 1</name>
    <dbReference type="NCBI Taxonomy" id="1908264"/>
    <lineage>
        <taxon>Bacteria</taxon>
        <taxon>Pseudomonadati</taxon>
        <taxon>Pseudomonadota</taxon>
        <taxon>Gammaproteobacteria</taxon>
        <taxon>Pasteurellales</taxon>
        <taxon>Pasteurellaceae</taxon>
        <taxon>Rodentibacter</taxon>
    </lineage>
</organism>
<reference evidence="2 3" key="1">
    <citation type="submission" date="2016-10" db="EMBL/GenBank/DDBJ databases">
        <title>Rodentibacter gen. nov. and new species.</title>
        <authorList>
            <person name="Christensen H."/>
        </authorList>
    </citation>
    <scope>NUCLEOTIDE SEQUENCE [LARGE SCALE GENOMIC DNA]</scope>
    <source>
        <strain evidence="3">ppn416</strain>
    </source>
</reference>
<dbReference type="STRING" id="1908264.BKK54_06465"/>
<evidence type="ECO:0000256" key="1">
    <source>
        <dbReference type="SAM" id="SignalP"/>
    </source>
</evidence>
<proteinExistence type="predicted"/>
<name>A0A1V3J528_9PAST</name>
<comment type="caution">
    <text evidence="2">The sequence shown here is derived from an EMBL/GenBank/DDBJ whole genome shotgun (WGS) entry which is preliminary data.</text>
</comment>
<feature type="chain" id="PRO_5012053242" evidence="1">
    <location>
        <begin position="19"/>
        <end position="145"/>
    </location>
</feature>
<feature type="signal peptide" evidence="1">
    <location>
        <begin position="1"/>
        <end position="18"/>
    </location>
</feature>
<accession>A0A1V3J528</accession>
<protein>
    <submittedName>
        <fullName evidence="2">Uncharacterized protein</fullName>
    </submittedName>
</protein>
<sequence length="145" mass="15683">MKKLAILVVALLSASVFAEEKPTPSQALAILSFPNTDFYKIGSVEEKRAARALDNVNGLCSDNLNKVVDKSVAIHEALVKNGYYVTPVEIVEALGTLKRQAPDGVDCDYILTHYASTMNQTPTPAEALASINSLYKILKSAVDKE</sequence>
<gene>
    <name evidence="2" type="ORF">BKK54_06465</name>
</gene>
<dbReference type="AlphaFoldDB" id="A0A1V3J528"/>